<evidence type="ECO:0000313" key="2">
    <source>
        <dbReference type="EMBL" id="EHM50272.1"/>
    </source>
</evidence>
<name>G9ZJD1_9GAMM</name>
<dbReference type="InterPro" id="IPR002716">
    <property type="entry name" value="PIN_dom"/>
</dbReference>
<proteinExistence type="predicted"/>
<organism evidence="2 3">
    <name type="scientific">Cardiobacterium valvarum F0432</name>
    <dbReference type="NCBI Taxonomy" id="797473"/>
    <lineage>
        <taxon>Bacteria</taxon>
        <taxon>Pseudomonadati</taxon>
        <taxon>Pseudomonadota</taxon>
        <taxon>Gammaproteobacteria</taxon>
        <taxon>Cardiobacteriales</taxon>
        <taxon>Cardiobacteriaceae</taxon>
        <taxon>Cardiobacterium</taxon>
    </lineage>
</organism>
<feature type="domain" description="PIN" evidence="1">
    <location>
        <begin position="6"/>
        <end position="58"/>
    </location>
</feature>
<comment type="caution">
    <text evidence="2">The sequence shown here is derived from an EMBL/GenBank/DDBJ whole genome shotgun (WGS) entry which is preliminary data.</text>
</comment>
<dbReference type="InterPro" id="IPR029060">
    <property type="entry name" value="PIN-like_dom_sf"/>
</dbReference>
<dbReference type="EMBL" id="AGCM01000184">
    <property type="protein sequence ID" value="EHM50272.1"/>
    <property type="molecule type" value="Genomic_DNA"/>
</dbReference>
<dbReference type="STRING" id="797473.HMPREF9080_02900"/>
<dbReference type="AlphaFoldDB" id="G9ZJD1"/>
<reference evidence="2 3" key="1">
    <citation type="submission" date="2011-08" db="EMBL/GenBank/DDBJ databases">
        <authorList>
            <person name="Weinstock G."/>
            <person name="Sodergren E."/>
            <person name="Clifton S."/>
            <person name="Fulton L."/>
            <person name="Fulton B."/>
            <person name="Courtney L."/>
            <person name="Fronick C."/>
            <person name="Harrison M."/>
            <person name="Strong C."/>
            <person name="Farmer C."/>
            <person name="Delahaunty K."/>
            <person name="Markovic C."/>
            <person name="Hall O."/>
            <person name="Minx P."/>
            <person name="Tomlinson C."/>
            <person name="Mitreva M."/>
            <person name="Hou S."/>
            <person name="Chen J."/>
            <person name="Wollam A."/>
            <person name="Pepin K.H."/>
            <person name="Johnson M."/>
            <person name="Bhonagiri V."/>
            <person name="Zhang X."/>
            <person name="Suruliraj S."/>
            <person name="Warren W."/>
            <person name="Chinwalla A."/>
            <person name="Mardis E.R."/>
            <person name="Wilson R.K."/>
        </authorList>
    </citation>
    <scope>NUCLEOTIDE SEQUENCE [LARGE SCALE GENOMIC DNA]</scope>
    <source>
        <strain evidence="2 3">F0432</strain>
    </source>
</reference>
<dbReference type="SUPFAM" id="SSF88723">
    <property type="entry name" value="PIN domain-like"/>
    <property type="match status" value="1"/>
</dbReference>
<sequence>MQILPLFSGRVLNFDQAASESYGVLRAQARTRGRAVAPADGYIAAIAHAHNMTVATRDIVPFLAMGVPVINPWNSQDPC</sequence>
<accession>G9ZJD1</accession>
<dbReference type="HOGENOM" id="CLU_118482_10_0_6"/>
<dbReference type="Pfam" id="PF01850">
    <property type="entry name" value="PIN"/>
    <property type="match status" value="1"/>
</dbReference>
<evidence type="ECO:0000313" key="3">
    <source>
        <dbReference type="Proteomes" id="UP000004750"/>
    </source>
</evidence>
<dbReference type="Proteomes" id="UP000004750">
    <property type="component" value="Unassembled WGS sequence"/>
</dbReference>
<protein>
    <submittedName>
        <fullName evidence="2">Toxin-antitoxin system, toxin component, PIN domain protein</fullName>
    </submittedName>
</protein>
<dbReference type="Gene3D" id="3.40.50.1010">
    <property type="entry name" value="5'-nuclease"/>
    <property type="match status" value="1"/>
</dbReference>
<evidence type="ECO:0000259" key="1">
    <source>
        <dbReference type="Pfam" id="PF01850"/>
    </source>
</evidence>
<gene>
    <name evidence="2" type="ORF">HMPREF9080_02900</name>
</gene>